<protein>
    <submittedName>
        <fullName evidence="1">Uncharacterized protein</fullName>
    </submittedName>
</protein>
<dbReference type="OrthoDB" id="2622166at2"/>
<proteinExistence type="predicted"/>
<evidence type="ECO:0000313" key="2">
    <source>
        <dbReference type="Proteomes" id="UP000323664"/>
    </source>
</evidence>
<organism evidence="1 2">
    <name type="scientific">Paenibacillus amylolyticus</name>
    <dbReference type="NCBI Taxonomy" id="1451"/>
    <lineage>
        <taxon>Bacteria</taxon>
        <taxon>Bacillati</taxon>
        <taxon>Bacillota</taxon>
        <taxon>Bacilli</taxon>
        <taxon>Bacillales</taxon>
        <taxon>Paenibacillaceae</taxon>
        <taxon>Paenibacillus</taxon>
    </lineage>
</organism>
<dbReference type="AlphaFoldDB" id="A0A5M9WUD2"/>
<sequence>MKEIAFMLSFLMYTFTTLMFYSGAGSDVSPAVSIQDEPPSSAWEEQIDQIANNQQSPKEKAAAVEKLAKEYVPTTEELEEFKVYVLNEFLNLRYLDDSSDDKYMLSGIFQAIALKHHDLDRLRDLAEAFYHNTKNVYTGVTKPGSDSVLKYEEQMFESINAGR</sequence>
<dbReference type="Proteomes" id="UP000323664">
    <property type="component" value="Unassembled WGS sequence"/>
</dbReference>
<accession>A0A5M9WUD2</accession>
<dbReference type="RefSeq" id="WP_123064898.1">
    <property type="nucleotide sequence ID" value="NZ_RIAS01000007.1"/>
</dbReference>
<gene>
    <name evidence="1" type="ORF">EC604_14735</name>
</gene>
<name>A0A5M9WUD2_PAEAM</name>
<comment type="caution">
    <text evidence="1">The sequence shown here is derived from an EMBL/GenBank/DDBJ whole genome shotgun (WGS) entry which is preliminary data.</text>
</comment>
<dbReference type="EMBL" id="RIAS01000007">
    <property type="protein sequence ID" value="KAA8785098.1"/>
    <property type="molecule type" value="Genomic_DNA"/>
</dbReference>
<reference evidence="1 2" key="1">
    <citation type="journal article" date="2019" name="J. Ind. Microbiol. Biotechnol.">
        <title>Paenibacillus amylolyticus 27C64 has a diverse set of carbohydrate-active enzymes and complete pectin deconstruction system.</title>
        <authorList>
            <person name="Keggi C."/>
            <person name="Doran-Peterson J."/>
        </authorList>
    </citation>
    <scope>NUCLEOTIDE SEQUENCE [LARGE SCALE GENOMIC DNA]</scope>
    <source>
        <strain evidence="1 2">27C64</strain>
    </source>
</reference>
<evidence type="ECO:0000313" key="1">
    <source>
        <dbReference type="EMBL" id="KAA8785098.1"/>
    </source>
</evidence>